<reference evidence="8" key="1">
    <citation type="journal article" date="2022" name="Toxins">
        <title>Genomic Analysis of Sphingopyxis sp. USTB-05 for Biodegrading Cyanobacterial Hepatotoxins.</title>
        <authorList>
            <person name="Liu C."/>
            <person name="Xu Q."/>
            <person name="Zhao Z."/>
            <person name="Zhang H."/>
            <person name="Liu X."/>
            <person name="Yin C."/>
            <person name="Liu Y."/>
            <person name="Yan H."/>
        </authorList>
    </citation>
    <scope>NUCLEOTIDE SEQUENCE</scope>
    <source>
        <strain evidence="8">NBD5</strain>
    </source>
</reference>
<dbReference type="NCBIfam" id="NF009191">
    <property type="entry name" value="PRK12539.1"/>
    <property type="match status" value="1"/>
</dbReference>
<dbReference type="NCBIfam" id="TIGR02937">
    <property type="entry name" value="sigma70-ECF"/>
    <property type="match status" value="1"/>
</dbReference>
<dbReference type="SUPFAM" id="SSF88659">
    <property type="entry name" value="Sigma3 and sigma4 domains of RNA polymerase sigma factors"/>
    <property type="match status" value="1"/>
</dbReference>
<evidence type="ECO:0000256" key="2">
    <source>
        <dbReference type="ARBA" id="ARBA00023015"/>
    </source>
</evidence>
<dbReference type="InterPro" id="IPR013249">
    <property type="entry name" value="RNA_pol_sigma70_r4_t2"/>
</dbReference>
<proteinExistence type="inferred from homology"/>
<dbReference type="InterPro" id="IPR036388">
    <property type="entry name" value="WH-like_DNA-bd_sf"/>
</dbReference>
<dbReference type="SUPFAM" id="SSF88946">
    <property type="entry name" value="Sigma2 domain of RNA polymerase sigma factors"/>
    <property type="match status" value="1"/>
</dbReference>
<dbReference type="EMBL" id="CP084930">
    <property type="protein sequence ID" value="USI73498.1"/>
    <property type="molecule type" value="Genomic_DNA"/>
</dbReference>
<dbReference type="RefSeq" id="WP_252167308.1">
    <property type="nucleotide sequence ID" value="NZ_CP084930.1"/>
</dbReference>
<dbReference type="InterPro" id="IPR007627">
    <property type="entry name" value="RNA_pol_sigma70_r2"/>
</dbReference>
<keyword evidence="9" id="KW-1185">Reference proteome</keyword>
<keyword evidence="2" id="KW-0805">Transcription regulation</keyword>
<dbReference type="Proteomes" id="UP001056937">
    <property type="component" value="Chromosome 1"/>
</dbReference>
<dbReference type="InterPro" id="IPR039425">
    <property type="entry name" value="RNA_pol_sigma-70-like"/>
</dbReference>
<dbReference type="Pfam" id="PF04542">
    <property type="entry name" value="Sigma70_r2"/>
    <property type="match status" value="1"/>
</dbReference>
<evidence type="ECO:0000256" key="3">
    <source>
        <dbReference type="ARBA" id="ARBA00023082"/>
    </source>
</evidence>
<dbReference type="PANTHER" id="PTHR43133">
    <property type="entry name" value="RNA POLYMERASE ECF-TYPE SIGMA FACTO"/>
    <property type="match status" value="1"/>
</dbReference>
<evidence type="ECO:0000313" key="9">
    <source>
        <dbReference type="Proteomes" id="UP001056937"/>
    </source>
</evidence>
<dbReference type="InterPro" id="IPR013325">
    <property type="entry name" value="RNA_pol_sigma_r2"/>
</dbReference>
<dbReference type="InterPro" id="IPR014284">
    <property type="entry name" value="RNA_pol_sigma-70_dom"/>
</dbReference>
<feature type="domain" description="RNA polymerase sigma-70 region 2" evidence="6">
    <location>
        <begin position="26"/>
        <end position="93"/>
    </location>
</feature>
<evidence type="ECO:0000256" key="4">
    <source>
        <dbReference type="ARBA" id="ARBA00023125"/>
    </source>
</evidence>
<keyword evidence="4" id="KW-0238">DNA-binding</keyword>
<dbReference type="InterPro" id="IPR013324">
    <property type="entry name" value="RNA_pol_sigma_r3/r4-like"/>
</dbReference>
<name>A0ABY4X992_9SPHN</name>
<dbReference type="Pfam" id="PF08281">
    <property type="entry name" value="Sigma70_r4_2"/>
    <property type="match status" value="1"/>
</dbReference>
<dbReference type="Gene3D" id="1.10.10.10">
    <property type="entry name" value="Winged helix-like DNA-binding domain superfamily/Winged helix DNA-binding domain"/>
    <property type="match status" value="1"/>
</dbReference>
<keyword evidence="5" id="KW-0804">Transcription</keyword>
<protein>
    <submittedName>
        <fullName evidence="8">Sigma-70 family RNA polymerase sigma factor</fullName>
    </submittedName>
</protein>
<evidence type="ECO:0000256" key="5">
    <source>
        <dbReference type="ARBA" id="ARBA00023163"/>
    </source>
</evidence>
<dbReference type="Gene3D" id="1.10.1740.10">
    <property type="match status" value="1"/>
</dbReference>
<evidence type="ECO:0000259" key="6">
    <source>
        <dbReference type="Pfam" id="PF04542"/>
    </source>
</evidence>
<evidence type="ECO:0000256" key="1">
    <source>
        <dbReference type="ARBA" id="ARBA00010641"/>
    </source>
</evidence>
<gene>
    <name evidence="8" type="ORF">LHA26_03175</name>
</gene>
<comment type="similarity">
    <text evidence="1">Belongs to the sigma-70 factor family. ECF subfamily.</text>
</comment>
<feature type="domain" description="RNA polymerase sigma factor 70 region 4 type 2" evidence="7">
    <location>
        <begin position="118"/>
        <end position="170"/>
    </location>
</feature>
<organism evidence="8 9">
    <name type="scientific">Sphingomonas morindae</name>
    <dbReference type="NCBI Taxonomy" id="1541170"/>
    <lineage>
        <taxon>Bacteria</taxon>
        <taxon>Pseudomonadati</taxon>
        <taxon>Pseudomonadota</taxon>
        <taxon>Alphaproteobacteria</taxon>
        <taxon>Sphingomonadales</taxon>
        <taxon>Sphingomonadaceae</taxon>
        <taxon>Sphingomonas</taxon>
    </lineage>
</organism>
<accession>A0ABY4X992</accession>
<dbReference type="PANTHER" id="PTHR43133:SF58">
    <property type="entry name" value="ECF RNA POLYMERASE SIGMA FACTOR SIGD"/>
    <property type="match status" value="1"/>
</dbReference>
<sequence length="179" mass="19868">MQISEVQLKSWMTGGLDGDAAAHAALLRALVPLLRAFYRRRLRGAEDDIEDLVQETLISVHTRRESYDRDRPFTAWLYAIARYRMIDHLRRQKVSVPIEDVEAILVTEGFAEALGARLDVDSLLSTLPAKQAKAIRATHIDGLSVAETAARDQIGGSDVKVSVHRGLKALASRIIGDRL</sequence>
<evidence type="ECO:0000259" key="7">
    <source>
        <dbReference type="Pfam" id="PF08281"/>
    </source>
</evidence>
<keyword evidence="3" id="KW-0731">Sigma factor</keyword>
<evidence type="ECO:0000313" key="8">
    <source>
        <dbReference type="EMBL" id="USI73498.1"/>
    </source>
</evidence>